<keyword evidence="8 9" id="KW-0472">Membrane</keyword>
<evidence type="ECO:0000313" key="11">
    <source>
        <dbReference type="EMBL" id="MFC5651832.1"/>
    </source>
</evidence>
<feature type="domain" description="Major facilitator superfamily (MFS) profile" evidence="10">
    <location>
        <begin position="20"/>
        <end position="405"/>
    </location>
</feature>
<dbReference type="PROSITE" id="PS50850">
    <property type="entry name" value="MFS"/>
    <property type="match status" value="1"/>
</dbReference>
<evidence type="ECO:0000256" key="6">
    <source>
        <dbReference type="ARBA" id="ARBA00022692"/>
    </source>
</evidence>
<feature type="transmembrane region" description="Helical" evidence="9">
    <location>
        <begin position="21"/>
        <end position="44"/>
    </location>
</feature>
<dbReference type="Proteomes" id="UP001596047">
    <property type="component" value="Unassembled WGS sequence"/>
</dbReference>
<feature type="transmembrane region" description="Helical" evidence="9">
    <location>
        <begin position="265"/>
        <end position="287"/>
    </location>
</feature>
<reference evidence="12" key="1">
    <citation type="journal article" date="2019" name="Int. J. Syst. Evol. Microbiol.">
        <title>The Global Catalogue of Microorganisms (GCM) 10K type strain sequencing project: providing services to taxonomists for standard genome sequencing and annotation.</title>
        <authorList>
            <consortium name="The Broad Institute Genomics Platform"/>
            <consortium name="The Broad Institute Genome Sequencing Center for Infectious Disease"/>
            <person name="Wu L."/>
            <person name="Ma J."/>
        </authorList>
    </citation>
    <scope>NUCLEOTIDE SEQUENCE [LARGE SCALE GENOMIC DNA]</scope>
    <source>
        <strain evidence="12">CGMCC 1.3240</strain>
    </source>
</reference>
<dbReference type="CDD" id="cd17471">
    <property type="entry name" value="MFS_Set"/>
    <property type="match status" value="1"/>
</dbReference>
<accession>A0ABW0W1F6</accession>
<gene>
    <name evidence="11" type="ORF">ACFPYJ_22465</name>
</gene>
<dbReference type="InterPro" id="IPR011701">
    <property type="entry name" value="MFS"/>
</dbReference>
<feature type="transmembrane region" description="Helical" evidence="9">
    <location>
        <begin position="56"/>
        <end position="75"/>
    </location>
</feature>
<proteinExistence type="inferred from homology"/>
<evidence type="ECO:0000256" key="7">
    <source>
        <dbReference type="ARBA" id="ARBA00022989"/>
    </source>
</evidence>
<dbReference type="EMBL" id="JBHSOW010000080">
    <property type="protein sequence ID" value="MFC5651832.1"/>
    <property type="molecule type" value="Genomic_DNA"/>
</dbReference>
<feature type="transmembrane region" description="Helical" evidence="9">
    <location>
        <begin position="222"/>
        <end position="245"/>
    </location>
</feature>
<dbReference type="PANTHER" id="PTHR23535:SF2">
    <property type="entry name" value="SUGAR EFFLUX TRANSPORTER A-RELATED"/>
    <property type="match status" value="1"/>
</dbReference>
<dbReference type="InterPro" id="IPR036259">
    <property type="entry name" value="MFS_trans_sf"/>
</dbReference>
<evidence type="ECO:0000256" key="8">
    <source>
        <dbReference type="ARBA" id="ARBA00023136"/>
    </source>
</evidence>
<evidence type="ECO:0000256" key="5">
    <source>
        <dbReference type="ARBA" id="ARBA00022597"/>
    </source>
</evidence>
<keyword evidence="12" id="KW-1185">Reference proteome</keyword>
<evidence type="ECO:0000256" key="9">
    <source>
        <dbReference type="SAM" id="Phobius"/>
    </source>
</evidence>
<comment type="caution">
    <text evidence="11">The sequence shown here is derived from an EMBL/GenBank/DDBJ whole genome shotgun (WGS) entry which is preliminary data.</text>
</comment>
<keyword evidence="3" id="KW-0813">Transport</keyword>
<dbReference type="PANTHER" id="PTHR23535">
    <property type="entry name" value="SUGAR EFFLUX TRANSPORTER A-RELATED"/>
    <property type="match status" value="1"/>
</dbReference>
<comment type="similarity">
    <text evidence="2">Belongs to the major facilitator superfamily. Set transporter family.</text>
</comment>
<keyword evidence="4" id="KW-1003">Cell membrane</keyword>
<evidence type="ECO:0000259" key="10">
    <source>
        <dbReference type="PROSITE" id="PS50850"/>
    </source>
</evidence>
<dbReference type="Pfam" id="PF07690">
    <property type="entry name" value="MFS_1"/>
    <property type="match status" value="1"/>
</dbReference>
<name>A0ABW0W1F6_9BACL</name>
<keyword evidence="6 9" id="KW-0812">Transmembrane</keyword>
<dbReference type="RefSeq" id="WP_379190455.1">
    <property type="nucleotide sequence ID" value="NZ_JBHSOW010000080.1"/>
</dbReference>
<sequence>MERLLTEIKGRSKSIVRIEGFMVLLLVNIMLGLSYSFVVPFNSIFGIDEVGMSNTAFGVFMAISAVVGVVIVTYIGKLSDQLPNQKMILLVCAVAGTIGYAGFAFVRNYYVLLVISSFILGIASSSFYQISAYAREMVTKSDLPAKEVPFYMNTFRVFFSLSWTVGPAIGSVLLLKLGFRGLFLGAAICYLLIVLIVLVFFKKNGRVGEAVSPKAVLPLKQIVLRPYIFINLIVFTLIFAAQTIATINMSQFVTKTLGSGEEQVGIIFSIPTLFEIPLMLGFGVLAVSMGSKQLITIGALLSFLYFSALYFVTEPWHIYPIQIISAACIAITQGNAISYFQDFIPTMPGTGTALYMITSRVGSTVGFLLFGVLSDAFGYRDVFLCCSLFTGVSLLLLVLFNREKRALESAG</sequence>
<feature type="transmembrane region" description="Helical" evidence="9">
    <location>
        <begin position="352"/>
        <end position="373"/>
    </location>
</feature>
<organism evidence="11 12">
    <name type="scientific">Paenibacillus solisilvae</name>
    <dbReference type="NCBI Taxonomy" id="2486751"/>
    <lineage>
        <taxon>Bacteria</taxon>
        <taxon>Bacillati</taxon>
        <taxon>Bacillota</taxon>
        <taxon>Bacilli</taxon>
        <taxon>Bacillales</taxon>
        <taxon>Paenibacillaceae</taxon>
        <taxon>Paenibacillus</taxon>
    </lineage>
</organism>
<comment type="subcellular location">
    <subcellularLocation>
        <location evidence="1">Cell membrane</location>
        <topology evidence="1">Multi-pass membrane protein</topology>
    </subcellularLocation>
</comment>
<evidence type="ECO:0000256" key="1">
    <source>
        <dbReference type="ARBA" id="ARBA00004651"/>
    </source>
</evidence>
<dbReference type="Gene3D" id="1.20.1250.20">
    <property type="entry name" value="MFS general substrate transporter like domains"/>
    <property type="match status" value="2"/>
</dbReference>
<evidence type="ECO:0000256" key="4">
    <source>
        <dbReference type="ARBA" id="ARBA00022475"/>
    </source>
</evidence>
<feature type="transmembrane region" description="Helical" evidence="9">
    <location>
        <begin position="318"/>
        <end position="340"/>
    </location>
</feature>
<feature type="transmembrane region" description="Helical" evidence="9">
    <location>
        <begin position="181"/>
        <end position="201"/>
    </location>
</feature>
<evidence type="ECO:0000313" key="12">
    <source>
        <dbReference type="Proteomes" id="UP001596047"/>
    </source>
</evidence>
<evidence type="ECO:0000256" key="2">
    <source>
        <dbReference type="ARBA" id="ARBA00006523"/>
    </source>
</evidence>
<feature type="transmembrane region" description="Helical" evidence="9">
    <location>
        <begin position="87"/>
        <end position="106"/>
    </location>
</feature>
<feature type="transmembrane region" description="Helical" evidence="9">
    <location>
        <begin position="112"/>
        <end position="134"/>
    </location>
</feature>
<feature type="transmembrane region" description="Helical" evidence="9">
    <location>
        <begin position="155"/>
        <end position="175"/>
    </location>
</feature>
<keyword evidence="5" id="KW-0762">Sugar transport</keyword>
<feature type="transmembrane region" description="Helical" evidence="9">
    <location>
        <begin position="294"/>
        <end position="312"/>
    </location>
</feature>
<feature type="transmembrane region" description="Helical" evidence="9">
    <location>
        <begin position="379"/>
        <end position="400"/>
    </location>
</feature>
<dbReference type="SUPFAM" id="SSF103473">
    <property type="entry name" value="MFS general substrate transporter"/>
    <property type="match status" value="1"/>
</dbReference>
<protein>
    <submittedName>
        <fullName evidence="11">Sugar efflux transporter</fullName>
    </submittedName>
</protein>
<dbReference type="InterPro" id="IPR020846">
    <property type="entry name" value="MFS_dom"/>
</dbReference>
<evidence type="ECO:0000256" key="3">
    <source>
        <dbReference type="ARBA" id="ARBA00022448"/>
    </source>
</evidence>
<keyword evidence="7 9" id="KW-1133">Transmembrane helix</keyword>